<keyword evidence="3" id="KW-0597">Phosphoprotein</keyword>
<evidence type="ECO:0000256" key="1">
    <source>
        <dbReference type="ARBA" id="ARBA00000085"/>
    </source>
</evidence>
<dbReference type="EMBL" id="JBHLZN010000002">
    <property type="protein sequence ID" value="MFB9886199.1"/>
    <property type="molecule type" value="Genomic_DNA"/>
</dbReference>
<evidence type="ECO:0000256" key="3">
    <source>
        <dbReference type="ARBA" id="ARBA00022553"/>
    </source>
</evidence>
<dbReference type="Pfam" id="PF02518">
    <property type="entry name" value="HATPase_c"/>
    <property type="match status" value="1"/>
</dbReference>
<dbReference type="InterPro" id="IPR013656">
    <property type="entry name" value="PAS_4"/>
</dbReference>
<dbReference type="SUPFAM" id="SSF55874">
    <property type="entry name" value="ATPase domain of HSP90 chaperone/DNA topoisomerase II/histidine kinase"/>
    <property type="match status" value="1"/>
</dbReference>
<dbReference type="InterPro" id="IPR036097">
    <property type="entry name" value="HisK_dim/P_sf"/>
</dbReference>
<dbReference type="PROSITE" id="PS50109">
    <property type="entry name" value="HIS_KIN"/>
    <property type="match status" value="1"/>
</dbReference>
<dbReference type="Gene3D" id="3.30.450.20">
    <property type="entry name" value="PAS domain"/>
    <property type="match status" value="1"/>
</dbReference>
<dbReference type="Pfam" id="PF08448">
    <property type="entry name" value="PAS_4"/>
    <property type="match status" value="1"/>
</dbReference>
<dbReference type="PANTHER" id="PTHR43065:SF16">
    <property type="entry name" value="SENSORY HISTIDINE KINASE_PHOSPHATASE NTRB"/>
    <property type="match status" value="1"/>
</dbReference>
<keyword evidence="7" id="KW-0067">ATP-binding</keyword>
<comment type="caution">
    <text evidence="15">The sequence shown here is derived from an EMBL/GenBank/DDBJ whole genome shotgun (WGS) entry which is preliminary data.</text>
</comment>
<evidence type="ECO:0000256" key="9">
    <source>
        <dbReference type="ARBA" id="ARBA00023231"/>
    </source>
</evidence>
<dbReference type="EC" id="2.7.13.3" evidence="2"/>
<evidence type="ECO:0000256" key="12">
    <source>
        <dbReference type="ARBA" id="ARBA00042313"/>
    </source>
</evidence>
<keyword evidence="6" id="KW-0418">Kinase</keyword>
<dbReference type="Proteomes" id="UP001589628">
    <property type="component" value="Unassembled WGS sequence"/>
</dbReference>
<keyword evidence="5" id="KW-0547">Nucleotide-binding</keyword>
<organism evidence="15 16">
    <name type="scientific">Balneatrix alpica</name>
    <dbReference type="NCBI Taxonomy" id="75684"/>
    <lineage>
        <taxon>Bacteria</taxon>
        <taxon>Pseudomonadati</taxon>
        <taxon>Pseudomonadota</taxon>
        <taxon>Gammaproteobacteria</taxon>
        <taxon>Oceanospirillales</taxon>
        <taxon>Balneatrichaceae</taxon>
        <taxon>Balneatrix</taxon>
    </lineage>
</organism>
<dbReference type="PRINTS" id="PR00344">
    <property type="entry name" value="BCTRLSENSOR"/>
</dbReference>
<evidence type="ECO:0000256" key="6">
    <source>
        <dbReference type="ARBA" id="ARBA00022777"/>
    </source>
</evidence>
<evidence type="ECO:0000256" key="4">
    <source>
        <dbReference type="ARBA" id="ARBA00022679"/>
    </source>
</evidence>
<dbReference type="CDD" id="cd00130">
    <property type="entry name" value="PAS"/>
    <property type="match status" value="1"/>
</dbReference>
<evidence type="ECO:0000256" key="10">
    <source>
        <dbReference type="ARBA" id="ARBA00037696"/>
    </source>
</evidence>
<sequence length="355" mass="39944">MLYRVLLDNLSTAVLRLDRDLRLEYMNPAAEMLLQVSGRRFLGAHISALFKDTPEAMEVLETSVRTGHPFTQREAHLTLHHGQTLVADYSVTPLADDGQALILELQTRDRLLRITREEEMYAKQETTRVLIRGLAHEIKNPLGGLRGAAQLLERALPDDSLKEYTQIIIEEADRLRNLVDRMLGPRVLPQIRKVNMHQIIERCCGLINAETQGGLTLVRDYDPSIPELDGDEEQLIQAVLNIMRNAMQALTESGTDDPRITLRTRTVRQFTLGAERHRLVCSLSIIDNGPGIPDSMLENIFYPMISGRASGTGLGLSIAQAIMHQHQGLIKCESQPGLTEFTLFIPLEQDHGQRH</sequence>
<dbReference type="InterPro" id="IPR004358">
    <property type="entry name" value="Sig_transdc_His_kin-like_C"/>
</dbReference>
<dbReference type="InterPro" id="IPR003661">
    <property type="entry name" value="HisK_dim/P_dom"/>
</dbReference>
<reference evidence="15 16" key="1">
    <citation type="submission" date="2024-09" db="EMBL/GenBank/DDBJ databases">
        <authorList>
            <person name="Sun Q."/>
            <person name="Mori K."/>
        </authorList>
    </citation>
    <scope>NUCLEOTIDE SEQUENCE [LARGE SCALE GENOMIC DNA]</scope>
    <source>
        <strain evidence="15 16">ATCC 51285</strain>
    </source>
</reference>
<proteinExistence type="predicted"/>
<dbReference type="SMART" id="SM00387">
    <property type="entry name" value="HATPase_c"/>
    <property type="match status" value="1"/>
</dbReference>
<comment type="catalytic activity">
    <reaction evidence="1">
        <text>ATP + protein L-histidine = ADP + protein N-phospho-L-histidine.</text>
        <dbReference type="EC" id="2.7.13.3"/>
    </reaction>
</comment>
<dbReference type="Gene3D" id="1.10.287.130">
    <property type="match status" value="1"/>
</dbReference>
<keyword evidence="4" id="KW-0808">Transferase</keyword>
<accession>A0ABV5ZDM9</accession>
<evidence type="ECO:0000256" key="11">
    <source>
        <dbReference type="ARBA" id="ARBA00039567"/>
    </source>
</evidence>
<dbReference type="InterPro" id="IPR035965">
    <property type="entry name" value="PAS-like_dom_sf"/>
</dbReference>
<feature type="domain" description="Histidine kinase" evidence="14">
    <location>
        <begin position="133"/>
        <end position="349"/>
    </location>
</feature>
<dbReference type="SMART" id="SM00091">
    <property type="entry name" value="PAS"/>
    <property type="match status" value="1"/>
</dbReference>
<keyword evidence="8" id="KW-0902">Two-component regulatory system</keyword>
<dbReference type="InterPro" id="IPR036890">
    <property type="entry name" value="HATPase_C_sf"/>
</dbReference>
<dbReference type="PANTHER" id="PTHR43065">
    <property type="entry name" value="SENSOR HISTIDINE KINASE"/>
    <property type="match status" value="1"/>
</dbReference>
<dbReference type="InterPro" id="IPR000014">
    <property type="entry name" value="PAS"/>
</dbReference>
<evidence type="ECO:0000256" key="2">
    <source>
        <dbReference type="ARBA" id="ARBA00012438"/>
    </source>
</evidence>
<dbReference type="Gene3D" id="3.30.565.10">
    <property type="entry name" value="Histidine kinase-like ATPase, C-terminal domain"/>
    <property type="match status" value="1"/>
</dbReference>
<dbReference type="NCBIfam" id="NF008293">
    <property type="entry name" value="PRK11073.1"/>
    <property type="match status" value="1"/>
</dbReference>
<evidence type="ECO:0000256" key="13">
    <source>
        <dbReference type="ARBA" id="ARBA00043094"/>
    </source>
</evidence>
<dbReference type="CDD" id="cd00082">
    <property type="entry name" value="HisKA"/>
    <property type="match status" value="1"/>
</dbReference>
<evidence type="ECO:0000256" key="8">
    <source>
        <dbReference type="ARBA" id="ARBA00023012"/>
    </source>
</evidence>
<dbReference type="SUPFAM" id="SSF47384">
    <property type="entry name" value="Homodimeric domain of signal transducing histidine kinase"/>
    <property type="match status" value="1"/>
</dbReference>
<evidence type="ECO:0000256" key="5">
    <source>
        <dbReference type="ARBA" id="ARBA00022741"/>
    </source>
</evidence>
<evidence type="ECO:0000256" key="7">
    <source>
        <dbReference type="ARBA" id="ARBA00022840"/>
    </source>
</evidence>
<dbReference type="InterPro" id="IPR003594">
    <property type="entry name" value="HATPase_dom"/>
</dbReference>
<gene>
    <name evidence="15" type="primary">glnL</name>
    <name evidence="15" type="ORF">ACFFLH_07260</name>
</gene>
<name>A0ABV5ZDM9_9GAMM</name>
<comment type="function">
    <text evidence="10">Member of the two-component regulatory system NtrB/NtrC, which controls expression of the nitrogen-regulated (ntr) genes in response to nitrogen limitation. Under conditions of nitrogen limitation, NtrB autophosphorylates and transfers the phosphoryl group to NtrC. In the presence of nitrogen, acts as a phosphatase that dephosphorylates and inactivates NtrC.</text>
</comment>
<dbReference type="RefSeq" id="WP_027311684.1">
    <property type="nucleotide sequence ID" value="NZ_JAUESS010000011.1"/>
</dbReference>
<dbReference type="SUPFAM" id="SSF55785">
    <property type="entry name" value="PYP-like sensor domain (PAS domain)"/>
    <property type="match status" value="1"/>
</dbReference>
<evidence type="ECO:0000259" key="14">
    <source>
        <dbReference type="PROSITE" id="PS50109"/>
    </source>
</evidence>
<dbReference type="SMART" id="SM00388">
    <property type="entry name" value="HisKA"/>
    <property type="match status" value="1"/>
</dbReference>
<protein>
    <recommendedName>
        <fullName evidence="11">Sensory histidine kinase/phosphatase NtrB</fullName>
        <ecNumber evidence="2">2.7.13.3</ecNumber>
    </recommendedName>
    <alternativeName>
        <fullName evidence="12">Nitrogen regulation protein NR(II)</fullName>
    </alternativeName>
    <alternativeName>
        <fullName evidence="13">Nitrogen regulator II</fullName>
    </alternativeName>
</protein>
<keyword evidence="16" id="KW-1185">Reference proteome</keyword>
<dbReference type="Pfam" id="PF00512">
    <property type="entry name" value="HisKA"/>
    <property type="match status" value="1"/>
</dbReference>
<evidence type="ECO:0000313" key="15">
    <source>
        <dbReference type="EMBL" id="MFB9886199.1"/>
    </source>
</evidence>
<keyword evidence="9" id="KW-0535">Nitrogen fixation</keyword>
<evidence type="ECO:0000313" key="16">
    <source>
        <dbReference type="Proteomes" id="UP001589628"/>
    </source>
</evidence>
<dbReference type="InterPro" id="IPR005467">
    <property type="entry name" value="His_kinase_dom"/>
</dbReference>